<dbReference type="GeneID" id="10027641"/>
<dbReference type="HOGENOM" id="CLU_1146949_0_0_1"/>
<dbReference type="InParanoid" id="E4UXR6"/>
<dbReference type="OrthoDB" id="10615994at2759"/>
<feature type="region of interest" description="Disordered" evidence="1">
    <location>
        <begin position="39"/>
        <end position="95"/>
    </location>
</feature>
<proteinExistence type="predicted"/>
<gene>
    <name evidence="2" type="ORF">MGYG_04962</name>
</gene>
<accession>E4UXR6</accession>
<dbReference type="VEuPathDB" id="FungiDB:MGYG_04962"/>
<evidence type="ECO:0000313" key="3">
    <source>
        <dbReference type="Proteomes" id="UP000002669"/>
    </source>
</evidence>
<protein>
    <submittedName>
        <fullName evidence="2">Uncharacterized protein</fullName>
    </submittedName>
</protein>
<reference evidence="3" key="1">
    <citation type="journal article" date="2012" name="MBio">
        <title>Comparative genome analysis of Trichophyton rubrum and related dermatophytes reveals candidate genes involved in infection.</title>
        <authorList>
            <person name="Martinez D.A."/>
            <person name="Oliver B.G."/>
            <person name="Graeser Y."/>
            <person name="Goldberg J.M."/>
            <person name="Li W."/>
            <person name="Martinez-Rossi N.M."/>
            <person name="Monod M."/>
            <person name="Shelest E."/>
            <person name="Barton R.C."/>
            <person name="Birch E."/>
            <person name="Brakhage A.A."/>
            <person name="Chen Z."/>
            <person name="Gurr S.J."/>
            <person name="Heiman D."/>
            <person name="Heitman J."/>
            <person name="Kosti I."/>
            <person name="Rossi A."/>
            <person name="Saif S."/>
            <person name="Samalova M."/>
            <person name="Saunders C.W."/>
            <person name="Shea T."/>
            <person name="Summerbell R.C."/>
            <person name="Xu J."/>
            <person name="Young S."/>
            <person name="Zeng Q."/>
            <person name="Birren B.W."/>
            <person name="Cuomo C.A."/>
            <person name="White T.C."/>
        </authorList>
    </citation>
    <scope>NUCLEOTIDE SEQUENCE [LARGE SCALE GENOMIC DNA]</scope>
    <source>
        <strain evidence="3">ATCC MYA-4604 / CBS 118893</strain>
    </source>
</reference>
<name>E4UXR6_ARTGP</name>
<dbReference type="EMBL" id="DS989825">
    <property type="protein sequence ID" value="EFR01961.1"/>
    <property type="molecule type" value="Genomic_DNA"/>
</dbReference>
<evidence type="ECO:0000256" key="1">
    <source>
        <dbReference type="SAM" id="MobiDB-lite"/>
    </source>
</evidence>
<evidence type="ECO:0000313" key="2">
    <source>
        <dbReference type="EMBL" id="EFR01961.1"/>
    </source>
</evidence>
<dbReference type="Proteomes" id="UP000002669">
    <property type="component" value="Unassembled WGS sequence"/>
</dbReference>
<dbReference type="eggNOG" id="ENOG502RQ7P">
    <property type="taxonomic scope" value="Eukaryota"/>
</dbReference>
<organism evidence="3">
    <name type="scientific">Arthroderma gypseum (strain ATCC MYA-4604 / CBS 118893)</name>
    <name type="common">Microsporum gypseum</name>
    <dbReference type="NCBI Taxonomy" id="535722"/>
    <lineage>
        <taxon>Eukaryota</taxon>
        <taxon>Fungi</taxon>
        <taxon>Dikarya</taxon>
        <taxon>Ascomycota</taxon>
        <taxon>Pezizomycotina</taxon>
        <taxon>Eurotiomycetes</taxon>
        <taxon>Eurotiomycetidae</taxon>
        <taxon>Onygenales</taxon>
        <taxon>Arthrodermataceae</taxon>
        <taxon>Nannizzia</taxon>
    </lineage>
</organism>
<keyword evidence="3" id="KW-1185">Reference proteome</keyword>
<sequence>MPNEPAEALCCMEVLCSSVSATHQARYLATYFMPWARRQSSRQPETNKEGGRSARHPASSQRSIVCTPEKPAGLLLPTTRDDSPPPSRPGDICRPLREGESSYHQIISKLHPFQGFKAPSMTLADYPGSCVRTSSREGQISTSNILVRESPVDSILTIVWQQYERHQTQSHPLLRSHVYCSTADLNKPFGLRLGYSVPEQGQGDERWVPWLVLSLHWPVTPKSITVAGAMGEELKDGTLPVR</sequence>
<dbReference type="AlphaFoldDB" id="E4UXR6"/>
<dbReference type="RefSeq" id="XP_003172372.1">
    <property type="nucleotide sequence ID" value="XM_003172324.1"/>
</dbReference>